<sequence length="144" mass="16491">MPEYLICNVDESLPRSEYKFRVTAESPEAAIALFNQRVMSKDKLFREHVLSESVNAGILEDFYLKSDFEQDLFNQTGTVLASEDVARVRIRRFFGERTDFAEAFLAYFDDHDPSHITDQIFEFLSHGYGHGFVAVDLSTLPVLA</sequence>
<dbReference type="RefSeq" id="WP_238216519.1">
    <property type="nucleotide sequence ID" value="NZ_BPUS01000021.1"/>
</dbReference>
<protein>
    <submittedName>
        <fullName evidence="1">Uncharacterized protein</fullName>
    </submittedName>
</protein>
<dbReference type="EMBL" id="BPUS01000021">
    <property type="protein sequence ID" value="GJH29295.1"/>
    <property type="molecule type" value="Genomic_DNA"/>
</dbReference>
<accession>A0AA37MIZ5</accession>
<proteinExistence type="predicted"/>
<organism evidence="1 2">
    <name type="scientific">Caballeronia novacaledonica</name>
    <dbReference type="NCBI Taxonomy" id="1544861"/>
    <lineage>
        <taxon>Bacteria</taxon>
        <taxon>Pseudomonadati</taxon>
        <taxon>Pseudomonadota</taxon>
        <taxon>Betaproteobacteria</taxon>
        <taxon>Burkholderiales</taxon>
        <taxon>Burkholderiaceae</taxon>
        <taxon>Caballeronia</taxon>
    </lineage>
</organism>
<evidence type="ECO:0000313" key="1">
    <source>
        <dbReference type="EMBL" id="GJH29295.1"/>
    </source>
</evidence>
<evidence type="ECO:0000313" key="2">
    <source>
        <dbReference type="Proteomes" id="UP001055111"/>
    </source>
</evidence>
<name>A0AA37MIZ5_9BURK</name>
<reference evidence="1" key="1">
    <citation type="submission" date="2022-09" db="EMBL/GenBank/DDBJ databases">
        <title>Isolation and characterization of 3-chlorobenzoate degrading bacteria from soils in Shizuoka.</title>
        <authorList>
            <person name="Ifat A."/>
            <person name="Ogawa N."/>
            <person name="Kimbara K."/>
            <person name="Moriuchi R."/>
            <person name="Dohra H."/>
            <person name="Shintani M."/>
        </authorList>
    </citation>
    <scope>NUCLEOTIDE SEQUENCE</scope>
    <source>
        <strain evidence="1">19CS4-2</strain>
    </source>
</reference>
<comment type="caution">
    <text evidence="1">The sequence shown here is derived from an EMBL/GenBank/DDBJ whole genome shotgun (WGS) entry which is preliminary data.</text>
</comment>
<dbReference type="AlphaFoldDB" id="A0AA37MIZ5"/>
<gene>
    <name evidence="1" type="ORF">CBA19CS42_32285</name>
</gene>
<dbReference type="Proteomes" id="UP001055111">
    <property type="component" value="Unassembled WGS sequence"/>
</dbReference>